<dbReference type="GO" id="GO:0016829">
    <property type="term" value="F:lyase activity"/>
    <property type="evidence" value="ECO:0007669"/>
    <property type="project" value="UniProtKB-KW"/>
</dbReference>
<sequence>MGVDFKQEGNVAYITLNRPDAMNALDPEALVRLAEIWAEVKNNPDIRVAVLTGAGEKAFCTGTDMKKAKVPDECMAALYYKEGQPIIPHMKMWKPIIACINGFAIGGGLEMALACDLRICSTTAKFGLTETKVASLAGLNGTQCLPRAIPQAVAMKMLLTGELIDSAEALRVGLVSDVAEPDQLMELARKYAEKIAGNAPLSVMAAKQAAVMGRDMPLQHAIDFSYLLWGILRDTEDRKEGFTAFAEKRAPQYRGR</sequence>
<dbReference type="CDD" id="cd06558">
    <property type="entry name" value="crotonase-like"/>
    <property type="match status" value="1"/>
</dbReference>
<dbReference type="Gene3D" id="1.10.12.10">
    <property type="entry name" value="Lyase 2-enoyl-coa Hydratase, Chain A, domain 2"/>
    <property type="match status" value="1"/>
</dbReference>
<dbReference type="EMBL" id="VLLN01000036">
    <property type="protein sequence ID" value="TWJ13687.1"/>
    <property type="molecule type" value="Genomic_DNA"/>
</dbReference>
<evidence type="ECO:0000256" key="1">
    <source>
        <dbReference type="ARBA" id="ARBA00005254"/>
    </source>
</evidence>
<dbReference type="AlphaFoldDB" id="A0A562V7H1"/>
<organism evidence="4 5">
    <name type="scientific">Geobacter argillaceus</name>
    <dbReference type="NCBI Taxonomy" id="345631"/>
    <lineage>
        <taxon>Bacteria</taxon>
        <taxon>Pseudomonadati</taxon>
        <taxon>Thermodesulfobacteriota</taxon>
        <taxon>Desulfuromonadia</taxon>
        <taxon>Geobacterales</taxon>
        <taxon>Geobacteraceae</taxon>
        <taxon>Geobacter</taxon>
    </lineage>
</organism>
<dbReference type="PROSITE" id="PS00166">
    <property type="entry name" value="ENOYL_COA_HYDRATASE"/>
    <property type="match status" value="1"/>
</dbReference>
<comment type="similarity">
    <text evidence="1 3">Belongs to the enoyl-CoA hydratase/isomerase family.</text>
</comment>
<keyword evidence="2" id="KW-0456">Lyase</keyword>
<dbReference type="SUPFAM" id="SSF52096">
    <property type="entry name" value="ClpP/crotonase"/>
    <property type="match status" value="1"/>
</dbReference>
<evidence type="ECO:0000256" key="2">
    <source>
        <dbReference type="ARBA" id="ARBA00023239"/>
    </source>
</evidence>
<name>A0A562V7H1_9BACT</name>
<dbReference type="InterPro" id="IPR014748">
    <property type="entry name" value="Enoyl-CoA_hydra_C"/>
</dbReference>
<dbReference type="Proteomes" id="UP000319449">
    <property type="component" value="Unassembled WGS sequence"/>
</dbReference>
<dbReference type="InterPro" id="IPR001753">
    <property type="entry name" value="Enoyl-CoA_hydra/iso"/>
</dbReference>
<evidence type="ECO:0000256" key="3">
    <source>
        <dbReference type="RuleBase" id="RU003707"/>
    </source>
</evidence>
<protein>
    <submittedName>
        <fullName evidence="4">Short chain enoyl-CoA hydratase</fullName>
    </submittedName>
</protein>
<dbReference type="Pfam" id="PF00378">
    <property type="entry name" value="ECH_1"/>
    <property type="match status" value="1"/>
</dbReference>
<accession>A0A562V7H1</accession>
<proteinExistence type="inferred from homology"/>
<gene>
    <name evidence="4" type="ORF">JN12_03739</name>
</gene>
<evidence type="ECO:0000313" key="4">
    <source>
        <dbReference type="EMBL" id="TWJ13687.1"/>
    </source>
</evidence>
<dbReference type="FunFam" id="3.90.226.10:FF:000009">
    <property type="entry name" value="Carnitinyl-CoA dehydratase"/>
    <property type="match status" value="1"/>
</dbReference>
<dbReference type="InterPro" id="IPR018376">
    <property type="entry name" value="Enoyl-CoA_hyd/isom_CS"/>
</dbReference>
<evidence type="ECO:0000313" key="5">
    <source>
        <dbReference type="Proteomes" id="UP000319449"/>
    </source>
</evidence>
<dbReference type="GO" id="GO:0006635">
    <property type="term" value="P:fatty acid beta-oxidation"/>
    <property type="evidence" value="ECO:0007669"/>
    <property type="project" value="TreeGrafter"/>
</dbReference>
<comment type="caution">
    <text evidence="4">The sequence shown here is derived from an EMBL/GenBank/DDBJ whole genome shotgun (WGS) entry which is preliminary data.</text>
</comment>
<keyword evidence="5" id="KW-1185">Reference proteome</keyword>
<dbReference type="RefSeq" id="WP_145025620.1">
    <property type="nucleotide sequence ID" value="NZ_VLLN01000036.1"/>
</dbReference>
<dbReference type="PANTHER" id="PTHR11941:SF54">
    <property type="entry name" value="ENOYL-COA HYDRATASE, MITOCHONDRIAL"/>
    <property type="match status" value="1"/>
</dbReference>
<dbReference type="InterPro" id="IPR029045">
    <property type="entry name" value="ClpP/crotonase-like_dom_sf"/>
</dbReference>
<dbReference type="PANTHER" id="PTHR11941">
    <property type="entry name" value="ENOYL-COA HYDRATASE-RELATED"/>
    <property type="match status" value="1"/>
</dbReference>
<dbReference type="OrthoDB" id="5365311at2"/>
<dbReference type="Gene3D" id="3.90.226.10">
    <property type="entry name" value="2-enoyl-CoA Hydratase, Chain A, domain 1"/>
    <property type="match status" value="1"/>
</dbReference>
<reference evidence="4 5" key="1">
    <citation type="submission" date="2019-07" db="EMBL/GenBank/DDBJ databases">
        <title>Genomic Encyclopedia of Archaeal and Bacterial Type Strains, Phase II (KMG-II): from individual species to whole genera.</title>
        <authorList>
            <person name="Goeker M."/>
        </authorList>
    </citation>
    <scope>NUCLEOTIDE SEQUENCE [LARGE SCALE GENOMIC DNA]</scope>
    <source>
        <strain evidence="4 5">ATCC BAA-1139</strain>
    </source>
</reference>